<dbReference type="Proteomes" id="UP000199365">
    <property type="component" value="Unassembled WGS sequence"/>
</dbReference>
<dbReference type="InterPro" id="IPR029058">
    <property type="entry name" value="AB_hydrolase_fold"/>
</dbReference>
<keyword evidence="1" id="KW-0808">Transferase</keyword>
<organism evidence="1 2">
    <name type="scientific">Paraburkholderia tuberum</name>
    <dbReference type="NCBI Taxonomy" id="157910"/>
    <lineage>
        <taxon>Bacteria</taxon>
        <taxon>Pseudomonadati</taxon>
        <taxon>Pseudomonadota</taxon>
        <taxon>Betaproteobacteria</taxon>
        <taxon>Burkholderiales</taxon>
        <taxon>Burkholderiaceae</taxon>
        <taxon>Paraburkholderia</taxon>
    </lineage>
</organism>
<dbReference type="RefSeq" id="WP_090807859.1">
    <property type="nucleotide sequence ID" value="NZ_FNKX01000002.1"/>
</dbReference>
<sequence>MATNERIIPATIADDGSAHYTSVTSAPDDSTAVCYMVPDRIIPVIFVPGIMGTNLKAVSGTDKDNPVWLVDSAASVAGSWMWRGPEIRKKKLDPKNTVVYEDGKIPSGTAQSETELRRRGWGTVGNRSYGKFLPMLENALNDASECKTGLRAQLMRKLVATAPGVSVLLHDEVDLSYRYQLPVHAVGYNWLQSNADSAKHLADKIEEFKDHYTKLRKTCDKVILVTHSMGGLVARYYSEVDGHRDSVLGIVHGVMPTTGTATAYKRVKAGTEGAVGLALGPDAATMTAVFAQAPGALQLLPSVEYGMGWLKIKDGGSLVSKPLADPYAEIYLQRGKWWAPVNDKLINPLDPAKKGIDADWMSFAGLINNEVQPFHEAMRGKFHSTTYAFYGDDEQHKTWGDVVWKRTISPGGLVATPDQSPLSGLMDKQPIQDSGTGTQTFDNRVNQWHTREEFVLQDASEHGDGTVPMRSGRAPSRQPGVKACVPYPKVDHEGAYKEKPQQLFALWAITRIVMNVKGTSLEYKQ</sequence>
<keyword evidence="1" id="KW-0012">Acyltransferase</keyword>
<evidence type="ECO:0000313" key="1">
    <source>
        <dbReference type="EMBL" id="SDR50524.1"/>
    </source>
</evidence>
<dbReference type="Pfam" id="PF02450">
    <property type="entry name" value="LCAT"/>
    <property type="match status" value="1"/>
</dbReference>
<dbReference type="SUPFAM" id="SSF53474">
    <property type="entry name" value="alpha/beta-Hydrolases"/>
    <property type="match status" value="1"/>
</dbReference>
<dbReference type="AlphaFoldDB" id="A0A1H1JKM9"/>
<dbReference type="EMBL" id="FNKX01000002">
    <property type="protein sequence ID" value="SDR50524.1"/>
    <property type="molecule type" value="Genomic_DNA"/>
</dbReference>
<reference evidence="2" key="1">
    <citation type="submission" date="2016-10" db="EMBL/GenBank/DDBJ databases">
        <authorList>
            <person name="Varghese N."/>
            <person name="Submissions S."/>
        </authorList>
    </citation>
    <scope>NUCLEOTIDE SEQUENCE [LARGE SCALE GENOMIC DNA]</scope>
    <source>
        <strain evidence="2">DUS833</strain>
    </source>
</reference>
<dbReference type="STRING" id="157910.SAMN05445850_5080"/>
<dbReference type="GO" id="GO:0006629">
    <property type="term" value="P:lipid metabolic process"/>
    <property type="evidence" value="ECO:0007669"/>
    <property type="project" value="InterPro"/>
</dbReference>
<protein>
    <submittedName>
        <fullName evidence="1">Lecithin:cholesterol acyltransferase</fullName>
    </submittedName>
</protein>
<dbReference type="InterPro" id="IPR003386">
    <property type="entry name" value="LACT/PDAT_acylTrfase"/>
</dbReference>
<proteinExistence type="predicted"/>
<gene>
    <name evidence="1" type="ORF">SAMN05445850_5080</name>
</gene>
<evidence type="ECO:0000313" key="2">
    <source>
        <dbReference type="Proteomes" id="UP000199365"/>
    </source>
</evidence>
<dbReference type="PANTHER" id="PTHR11440">
    <property type="entry name" value="LECITHIN-CHOLESTEROL ACYLTRANSFERASE-RELATED"/>
    <property type="match status" value="1"/>
</dbReference>
<keyword evidence="2" id="KW-1185">Reference proteome</keyword>
<accession>A0A1H1JKM9</accession>
<dbReference type="Gene3D" id="3.40.50.1820">
    <property type="entry name" value="alpha/beta hydrolase"/>
    <property type="match status" value="1"/>
</dbReference>
<name>A0A1H1JKM9_9BURK</name>
<dbReference type="GO" id="GO:0008374">
    <property type="term" value="F:O-acyltransferase activity"/>
    <property type="evidence" value="ECO:0007669"/>
    <property type="project" value="InterPro"/>
</dbReference>